<evidence type="ECO:0000313" key="3">
    <source>
        <dbReference type="Proteomes" id="UP000195521"/>
    </source>
</evidence>
<dbReference type="RefSeq" id="XP_028546879.1">
    <property type="nucleotide sequence ID" value="XM_028691078.1"/>
</dbReference>
<organism evidence="2 3">
    <name type="scientific">Plasmodium gonderi</name>
    <dbReference type="NCBI Taxonomy" id="77519"/>
    <lineage>
        <taxon>Eukaryota</taxon>
        <taxon>Sar</taxon>
        <taxon>Alveolata</taxon>
        <taxon>Apicomplexa</taxon>
        <taxon>Aconoidasida</taxon>
        <taxon>Haemosporida</taxon>
        <taxon>Plasmodiidae</taxon>
        <taxon>Plasmodium</taxon>
        <taxon>Plasmodium (Plasmodium)</taxon>
    </lineage>
</organism>
<dbReference type="AlphaFoldDB" id="A0A1Y1JQ04"/>
<evidence type="ECO:0000313" key="2">
    <source>
        <dbReference type="EMBL" id="GAW84290.1"/>
    </source>
</evidence>
<dbReference type="InterPro" id="IPR008780">
    <property type="entry name" value="Plasmodium_Vir"/>
</dbReference>
<sequence>MVIDLGDDQCIKLHSKEIYASFNNGDDDCKDAHFHTYVMSLLKTVEWKNDVSNDILKALCYVYNTNNEGNFNNDDCDYLYYWLNDIIYANIIYQINSTAVIEVLEFLLKAKDGLNICYNNKYNVDQENFRDIKVIHDFSKDYDKLKEYFSNDHRFCNNDVKIYLNEYIRKYNEFKHICNQLKSKQETCKAFNNYFKGKTQEDLFEWQLRLEGRSHNYTTQNERHIRLERRKDQGENTVQTHAVVYTDNNGKNAHEDVNQQTYMNTHIHDLKHEQSLDFSFKKKTPELSAIIDISDSSSGSTSKSMLIPSLGIGISIFSIILCKFTPVGYWIKKILLGKS</sequence>
<keyword evidence="1" id="KW-0472">Membrane</keyword>
<dbReference type="Pfam" id="PF05795">
    <property type="entry name" value="Plasmodium_Vir"/>
    <property type="match status" value="1"/>
</dbReference>
<name>A0A1Y1JQ04_PLAGO</name>
<feature type="non-terminal residue" evidence="2">
    <location>
        <position position="339"/>
    </location>
</feature>
<accession>A0A1Y1JQ04</accession>
<proteinExistence type="predicted"/>
<comment type="caution">
    <text evidence="2">The sequence shown here is derived from an EMBL/GenBank/DDBJ whole genome shotgun (WGS) entry which is preliminary data.</text>
</comment>
<keyword evidence="3" id="KW-1185">Reference proteome</keyword>
<keyword evidence="1" id="KW-1133">Transmembrane helix</keyword>
<keyword evidence="1" id="KW-0812">Transmembrane</keyword>
<dbReference type="EMBL" id="BDQF01000215">
    <property type="protein sequence ID" value="GAW84290.1"/>
    <property type="molecule type" value="Genomic_DNA"/>
</dbReference>
<evidence type="ECO:0000256" key="1">
    <source>
        <dbReference type="SAM" id="Phobius"/>
    </source>
</evidence>
<reference evidence="3" key="1">
    <citation type="submission" date="2017-04" db="EMBL/GenBank/DDBJ databases">
        <title>Plasmodium gonderi genome.</title>
        <authorList>
            <person name="Arisue N."/>
            <person name="Honma H."/>
            <person name="Kawai S."/>
            <person name="Tougan T."/>
            <person name="Tanabe K."/>
            <person name="Horii T."/>
        </authorList>
    </citation>
    <scope>NUCLEOTIDE SEQUENCE [LARGE SCALE GENOMIC DNA]</scope>
    <source>
        <strain evidence="3">ATCC 30045</strain>
    </source>
</reference>
<dbReference type="Proteomes" id="UP000195521">
    <property type="component" value="Unassembled WGS sequence"/>
</dbReference>
<feature type="transmembrane region" description="Helical" evidence="1">
    <location>
        <begin position="305"/>
        <end position="331"/>
    </location>
</feature>
<dbReference type="GeneID" id="39745098"/>
<dbReference type="OrthoDB" id="383226at2759"/>
<gene>
    <name evidence="2" type="ORF">PGO_002145</name>
</gene>
<protein>
    <submittedName>
        <fullName evidence="2">Variable surface protein</fullName>
    </submittedName>
</protein>